<dbReference type="EMBL" id="VLTN01000026">
    <property type="protein sequence ID" value="KAA0151601.1"/>
    <property type="molecule type" value="Genomic_DNA"/>
</dbReference>
<keyword evidence="7" id="KW-0732">Signal</keyword>
<keyword evidence="5" id="KW-0802">TPR repeat</keyword>
<gene>
    <name evidence="9" type="ORF">FNF29_04525</name>
</gene>
<evidence type="ECO:0000256" key="4">
    <source>
        <dbReference type="ARBA" id="ARBA00022837"/>
    </source>
</evidence>
<feature type="domain" description="Sulfatase N-terminal" evidence="8">
    <location>
        <begin position="33"/>
        <end position="398"/>
    </location>
</feature>
<evidence type="ECO:0000256" key="1">
    <source>
        <dbReference type="ARBA" id="ARBA00008779"/>
    </source>
</evidence>
<sequence>MATRRAARLVAMAAAMLATVRCGAARGLSGSRPNIVWIMADDLGYGEPSYMATDSPHGRISTPNIDRLSSEGLRFTSAYTGEAVCSPSRGSLMTGYHTGHAYIRGNYPYDGHDLPLRDTDVTYAEVLRGAGYRTLWVGKSGLGWVDNSGAPWRLGFDYFYGEPDQAGCHDMYPVGYNGTDPAAAGRPTVFDNTTALYLPQNVGASRERCMQQGGGGCWYTHDAWTNKSLELIEQEAARQRAELAAGAQEAAPFALLVAYTDPHAGGWSGEQETGAPVPSDGQYGKEAWPDVERDHASVISNYLDRDVGRIVQALQQQGLQEDTVVFFASDNGAHNEGGHDVHFFNSSGPLRGYKRALFEGGVRSPSWIRWPGKVAPGTSDQPWAFWDVLPTFADLAGANRSAFPADIDGRSIVPLIDGSGAYNASERLFYFEFCTDIQPWVGGSNRKGWTHSLRQGDWKIVAFELDGEYMLFNLADDLGEKNNLASSHPDIPGELAEDEPWQVPASHVELGKDQALPDSALWALQDSFYKEMGAKSWSQAVVPNFVTSNCHIARCYANMFMASATDWARTNPQAPGEPGDVAPVVIVEVGCGHGRLGFMIVRHLLAMRASWPPSWDACALAGGRPFLYVLADLAERNVRFIERFAPLRAMIDAGWVDSAVFDAENDRTLRLRASGRTLSARDFSGGSGRGRLLVAVANYVVDTLAQDAYRVRDGALERAHLSIAAPLDADGSDPLLRASEKPGRAAARLLASSRTVSRLSWQWRWTPTSPAAAAAALAADGHPLSADVLLAYAALFGGRALGGTGSPRDASFLVPLGGLRLLDSLRTLGSGRCVFLLGDKAYSEEAELVGLRTPHIALHGSFSFMANLHGMMLGARALGGEALATPLRDGFKCACLLVGTAEPVAAAAGPAADPAGAGAASGAGDAGGASGAEDAAVAASAPVGDAASASSDARQAWRCWFGSYCPEAFSTLQRAVYECDTTDTCSLRTAVAVLRLSGWEPDVAHKFRITLVTRAETASPRMRRDLAADIVRCGGAIFPLQPAKDILFELGRALVNIGRYGAATVFFEESRWWCGEHHVAWYNMGLCHHRSGRFRQAAACHRRSLELDPTYGLAREWLRHATARIRDRRAVEQRLASAPDDDAAPLAASGGASLAERAAAAVRRSAELARSKGVLPGEAALPDVDADGTVAALPGTSAQQAAEGGAAGAGAGAGAGDEDDEDDEDEAATGAASGVGDAAAAAAGVGGSEPVPGAADAGALTSSAAAMHTTVTVACVGAFGAGDVPAAGVAADPFSSGLVDSDDEDEAAVARAAAAGPSGEGAAGPAAAEAAALAAARRGATSNGEALAAWGAGVRHPSGIGAAWAAGREVAVCHVRVRRGASLRQVLGKAREAAVEARLAVVRAARDAAVAALEQADATLSAPSGRMAIAEAQQDAVVRAVEAAEQAGADTAAAADEAKQRVLDMARDEADAAAADKAMAARFETADATAPRGEGPDQSGLLLRAADAALSGAAGCRVILAYAEAVPYVSAVLAAADGEGPGRATVIRPGVEEDAMDASGRVLRVDPAVPGAMDQPAPMAGASGDLRERLARGCVVTVVLD</sequence>
<dbReference type="InterPro" id="IPR017850">
    <property type="entry name" value="Alkaline_phosphatase_core_sf"/>
</dbReference>
<evidence type="ECO:0000256" key="3">
    <source>
        <dbReference type="ARBA" id="ARBA00022801"/>
    </source>
</evidence>
<dbReference type="GO" id="GO:0004065">
    <property type="term" value="F:arylsulfatase activity"/>
    <property type="evidence" value="ECO:0007669"/>
    <property type="project" value="TreeGrafter"/>
</dbReference>
<dbReference type="Gene3D" id="1.25.40.10">
    <property type="entry name" value="Tetratricopeptide repeat domain"/>
    <property type="match status" value="1"/>
</dbReference>
<comment type="similarity">
    <text evidence="1">Belongs to the sulfatase family.</text>
</comment>
<accession>A0A5A8CIF1</accession>
<dbReference type="PROSITE" id="PS00523">
    <property type="entry name" value="SULFATASE_1"/>
    <property type="match status" value="1"/>
</dbReference>
<dbReference type="Gene3D" id="3.30.1120.10">
    <property type="match status" value="1"/>
</dbReference>
<feature type="compositionally biased region" description="Acidic residues" evidence="6">
    <location>
        <begin position="1216"/>
        <end position="1227"/>
    </location>
</feature>
<feature type="compositionally biased region" description="Gly residues" evidence="6">
    <location>
        <begin position="1205"/>
        <end position="1215"/>
    </location>
</feature>
<reference evidence="9 10" key="1">
    <citation type="submission" date="2019-07" db="EMBL/GenBank/DDBJ databases">
        <title>Genomes of Cafeteria roenbergensis.</title>
        <authorList>
            <person name="Fischer M.G."/>
            <person name="Hackl T."/>
            <person name="Roman M."/>
        </authorList>
    </citation>
    <scope>NUCLEOTIDE SEQUENCE [LARGE SCALE GENOMIC DNA]</scope>
    <source>
        <strain evidence="9 10">BVI</strain>
    </source>
</reference>
<keyword evidence="10" id="KW-1185">Reference proteome</keyword>
<dbReference type="Pfam" id="PF00884">
    <property type="entry name" value="Sulfatase"/>
    <property type="match status" value="1"/>
</dbReference>
<dbReference type="PANTHER" id="PTHR42693:SF53">
    <property type="entry name" value="ENDO-4-O-SULFATASE"/>
    <property type="match status" value="1"/>
</dbReference>
<feature type="region of interest" description="Disordered" evidence="6">
    <location>
        <begin position="1297"/>
        <end position="1322"/>
    </location>
</feature>
<evidence type="ECO:0000313" key="10">
    <source>
        <dbReference type="Proteomes" id="UP000323011"/>
    </source>
</evidence>
<dbReference type="InterPro" id="IPR011990">
    <property type="entry name" value="TPR-like_helical_dom_sf"/>
</dbReference>
<organism evidence="9 10">
    <name type="scientific">Cafeteria roenbergensis</name>
    <name type="common">Marine flagellate</name>
    <dbReference type="NCBI Taxonomy" id="33653"/>
    <lineage>
        <taxon>Eukaryota</taxon>
        <taxon>Sar</taxon>
        <taxon>Stramenopiles</taxon>
        <taxon>Bigyra</taxon>
        <taxon>Opalozoa</taxon>
        <taxon>Bicosoecida</taxon>
        <taxon>Cafeteriaceae</taxon>
        <taxon>Cafeteria</taxon>
    </lineage>
</organism>
<dbReference type="InterPro" id="IPR050738">
    <property type="entry name" value="Sulfatase"/>
</dbReference>
<comment type="caution">
    <text evidence="9">The sequence shown here is derived from an EMBL/GenBank/DDBJ whole genome shotgun (WGS) entry which is preliminary data.</text>
</comment>
<dbReference type="PROSITE" id="PS50005">
    <property type="entry name" value="TPR"/>
    <property type="match status" value="1"/>
</dbReference>
<feature type="chain" id="PRO_5023147359" description="Sulfatase N-terminal domain-containing protein" evidence="7">
    <location>
        <begin position="26"/>
        <end position="1601"/>
    </location>
</feature>
<dbReference type="SUPFAM" id="SSF48452">
    <property type="entry name" value="TPR-like"/>
    <property type="match status" value="1"/>
</dbReference>
<evidence type="ECO:0000313" key="9">
    <source>
        <dbReference type="EMBL" id="KAA0151601.1"/>
    </source>
</evidence>
<evidence type="ECO:0000259" key="8">
    <source>
        <dbReference type="Pfam" id="PF00884"/>
    </source>
</evidence>
<dbReference type="Pfam" id="PF00515">
    <property type="entry name" value="TPR_1"/>
    <property type="match status" value="1"/>
</dbReference>
<evidence type="ECO:0000256" key="6">
    <source>
        <dbReference type="SAM" id="MobiDB-lite"/>
    </source>
</evidence>
<name>A0A5A8CIF1_CAFRO</name>
<proteinExistence type="inferred from homology"/>
<dbReference type="InterPro" id="IPR000917">
    <property type="entry name" value="Sulfatase_N"/>
</dbReference>
<dbReference type="SMART" id="SM00028">
    <property type="entry name" value="TPR"/>
    <property type="match status" value="1"/>
</dbReference>
<dbReference type="SUPFAM" id="SSF53649">
    <property type="entry name" value="Alkaline phosphatase-like"/>
    <property type="match status" value="1"/>
</dbReference>
<feature type="signal peptide" evidence="7">
    <location>
        <begin position="1"/>
        <end position="25"/>
    </location>
</feature>
<feature type="repeat" description="TPR" evidence="5">
    <location>
        <begin position="1078"/>
        <end position="1111"/>
    </location>
</feature>
<keyword evidence="2" id="KW-0479">Metal-binding</keyword>
<evidence type="ECO:0000256" key="2">
    <source>
        <dbReference type="ARBA" id="ARBA00022723"/>
    </source>
</evidence>
<keyword evidence="4" id="KW-0106">Calcium</keyword>
<dbReference type="Proteomes" id="UP000323011">
    <property type="component" value="Unassembled WGS sequence"/>
</dbReference>
<dbReference type="Gene3D" id="3.40.720.10">
    <property type="entry name" value="Alkaline Phosphatase, subunit A"/>
    <property type="match status" value="1"/>
</dbReference>
<dbReference type="InterPro" id="IPR024607">
    <property type="entry name" value="Sulfatase_CS"/>
</dbReference>
<protein>
    <recommendedName>
        <fullName evidence="8">Sulfatase N-terminal domain-containing protein</fullName>
    </recommendedName>
</protein>
<dbReference type="InterPro" id="IPR019734">
    <property type="entry name" value="TPR_rpt"/>
</dbReference>
<evidence type="ECO:0000256" key="5">
    <source>
        <dbReference type="PROSITE-ProRule" id="PRU00339"/>
    </source>
</evidence>
<feature type="region of interest" description="Disordered" evidence="6">
    <location>
        <begin position="1197"/>
        <end position="1235"/>
    </location>
</feature>
<dbReference type="GO" id="GO:0046872">
    <property type="term" value="F:metal ion binding"/>
    <property type="evidence" value="ECO:0007669"/>
    <property type="project" value="UniProtKB-KW"/>
</dbReference>
<evidence type="ECO:0000256" key="7">
    <source>
        <dbReference type="SAM" id="SignalP"/>
    </source>
</evidence>
<keyword evidence="3" id="KW-0378">Hydrolase</keyword>
<dbReference type="PANTHER" id="PTHR42693">
    <property type="entry name" value="ARYLSULFATASE FAMILY MEMBER"/>
    <property type="match status" value="1"/>
</dbReference>